<feature type="domain" description="Cupin type-2" evidence="1">
    <location>
        <begin position="39"/>
        <end position="97"/>
    </location>
</feature>
<dbReference type="InterPro" id="IPR011051">
    <property type="entry name" value="RmlC_Cupin_sf"/>
</dbReference>
<proteinExistence type="predicted"/>
<dbReference type="STRING" id="1915074.SPHI_10590"/>
<name>A0A1V2EXH9_9SPHN</name>
<comment type="caution">
    <text evidence="2">The sequence shown here is derived from an EMBL/GenBank/DDBJ whole genome shotgun (WGS) entry which is preliminary data.</text>
</comment>
<accession>A0A1V2EXH9</accession>
<evidence type="ECO:0000259" key="1">
    <source>
        <dbReference type="Pfam" id="PF07883"/>
    </source>
</evidence>
<dbReference type="Pfam" id="PF07883">
    <property type="entry name" value="Cupin_2"/>
    <property type="match status" value="1"/>
</dbReference>
<dbReference type="SUPFAM" id="SSF51182">
    <property type="entry name" value="RmlC-like cupins"/>
    <property type="match status" value="1"/>
</dbReference>
<evidence type="ECO:0000313" key="2">
    <source>
        <dbReference type="EMBL" id="ONF96864.1"/>
    </source>
</evidence>
<keyword evidence="3" id="KW-1185">Reference proteome</keyword>
<dbReference type="Gene3D" id="2.60.120.10">
    <property type="entry name" value="Jelly Rolls"/>
    <property type="match status" value="1"/>
</dbReference>
<gene>
    <name evidence="2" type="ORF">SPHI_10590</name>
</gene>
<dbReference type="EMBL" id="MPSB01000003">
    <property type="protein sequence ID" value="ONF96864.1"/>
    <property type="molecule type" value="Genomic_DNA"/>
</dbReference>
<reference evidence="2 3" key="1">
    <citation type="submission" date="2016-11" db="EMBL/GenBank/DDBJ databases">
        <title>Genome sequence of Sphingomonas jeddahensis G39.</title>
        <authorList>
            <person name="Poehlein A."/>
            <person name="Wuebbeler J.H."/>
            <person name="Steinbuechel A."/>
            <person name="Daniel R."/>
        </authorList>
    </citation>
    <scope>NUCLEOTIDE SEQUENCE [LARGE SCALE GENOMIC DNA]</scope>
    <source>
        <strain evidence="2 3">G39</strain>
    </source>
</reference>
<dbReference type="RefSeq" id="WP_076743828.1">
    <property type="nucleotide sequence ID" value="NZ_MPSB01000003.1"/>
</dbReference>
<dbReference type="InterPro" id="IPR013096">
    <property type="entry name" value="Cupin_2"/>
</dbReference>
<organism evidence="2 3">
    <name type="scientific">Sphingomonas jeddahensis</name>
    <dbReference type="NCBI Taxonomy" id="1915074"/>
    <lineage>
        <taxon>Bacteria</taxon>
        <taxon>Pseudomonadati</taxon>
        <taxon>Pseudomonadota</taxon>
        <taxon>Alphaproteobacteria</taxon>
        <taxon>Sphingomonadales</taxon>
        <taxon>Sphingomonadaceae</taxon>
        <taxon>Sphingomonas</taxon>
    </lineage>
</organism>
<evidence type="ECO:0000313" key="3">
    <source>
        <dbReference type="Proteomes" id="UP000188729"/>
    </source>
</evidence>
<dbReference type="AlphaFoldDB" id="A0A1V2EXH9"/>
<dbReference type="InterPro" id="IPR014710">
    <property type="entry name" value="RmlC-like_jellyroll"/>
</dbReference>
<dbReference type="OrthoDB" id="3829432at2"/>
<protein>
    <submittedName>
        <fullName evidence="2">Cupin domain protein</fullName>
    </submittedName>
</protein>
<dbReference type="Proteomes" id="UP000188729">
    <property type="component" value="Unassembled WGS sequence"/>
</dbReference>
<sequence length="103" mass="11400">MKLVEAHQFTGRRAWDALPLARIGDVTVRLHWTDQPYVWHVNEGEEIFAVLDGVVDMHVRVDGAECVHRMVAGSIFHAEPGDAHRAVPIGAARILVVERAGSI</sequence>